<protein>
    <submittedName>
        <fullName evidence="3">Uncharacterized protein LOC104738422</fullName>
    </submittedName>
</protein>
<keyword evidence="2" id="KW-1185">Reference proteome</keyword>
<dbReference type="Proteomes" id="UP000694864">
    <property type="component" value="Chromosome 13"/>
</dbReference>
<dbReference type="Pfam" id="PF13966">
    <property type="entry name" value="zf-RVT"/>
    <property type="match status" value="1"/>
</dbReference>
<dbReference type="PANTHER" id="PTHR33116:SF84">
    <property type="entry name" value="RNA-DIRECTED DNA POLYMERASE"/>
    <property type="match status" value="1"/>
</dbReference>
<feature type="domain" description="Reverse transcriptase zinc-binding" evidence="1">
    <location>
        <begin position="79"/>
        <end position="156"/>
    </location>
</feature>
<gene>
    <name evidence="3" type="primary">LOC104738422</name>
</gene>
<evidence type="ECO:0000313" key="2">
    <source>
        <dbReference type="Proteomes" id="UP000694864"/>
    </source>
</evidence>
<name>A0ABM0VIW1_CAMSA</name>
<sequence>MWTYIESDGLYQVGIRRGPLLADLWRRGAWKLPPARSEAQVNIHTELSMISLSDEEVDSYHWWIDDQRKDQHNTGSICSALREAFPNAPWHTIVWFSGGIPKHKFLTWLFVLDRCPTRDRLLNWGLQVDPSCMLCTSMPESRDHIFFECPFSWSIWSVVARRCAFVPSDSWSQSIESLTRYSGPRVAKKLLLIAWQSVLYTIWTERNHRLHRNFFKSADLLLRQINSTIRNRGLSFHDSNPDLSLSLLHLWFSAA</sequence>
<dbReference type="RefSeq" id="XP_010456900.1">
    <property type="nucleotide sequence ID" value="XM_010458598.1"/>
</dbReference>
<dbReference type="GeneID" id="104738422"/>
<accession>A0ABM0VIW1</accession>
<reference evidence="2" key="1">
    <citation type="journal article" date="2014" name="Nat. Commun.">
        <title>The emerging biofuel crop Camelina sativa retains a highly undifferentiated hexaploid genome structure.</title>
        <authorList>
            <person name="Kagale S."/>
            <person name="Koh C."/>
            <person name="Nixon J."/>
            <person name="Bollina V."/>
            <person name="Clarke W.E."/>
            <person name="Tuteja R."/>
            <person name="Spillane C."/>
            <person name="Robinson S.J."/>
            <person name="Links M.G."/>
            <person name="Clarke C."/>
            <person name="Higgins E.E."/>
            <person name="Huebert T."/>
            <person name="Sharpe A.G."/>
            <person name="Parkin I.A."/>
        </authorList>
    </citation>
    <scope>NUCLEOTIDE SEQUENCE [LARGE SCALE GENOMIC DNA]</scope>
    <source>
        <strain evidence="2">cv. DH55</strain>
    </source>
</reference>
<proteinExistence type="predicted"/>
<reference evidence="3" key="2">
    <citation type="submission" date="2025-08" db="UniProtKB">
        <authorList>
            <consortium name="RefSeq"/>
        </authorList>
    </citation>
    <scope>IDENTIFICATION</scope>
    <source>
        <tissue evidence="3">Leaf</tissue>
    </source>
</reference>
<evidence type="ECO:0000259" key="1">
    <source>
        <dbReference type="Pfam" id="PF13966"/>
    </source>
</evidence>
<dbReference type="PANTHER" id="PTHR33116">
    <property type="entry name" value="REVERSE TRANSCRIPTASE ZINC-BINDING DOMAIN-CONTAINING PROTEIN-RELATED-RELATED"/>
    <property type="match status" value="1"/>
</dbReference>
<evidence type="ECO:0000313" key="3">
    <source>
        <dbReference type="RefSeq" id="XP_010456900.1"/>
    </source>
</evidence>
<organism evidence="2 3">
    <name type="scientific">Camelina sativa</name>
    <name type="common">False flax</name>
    <name type="synonym">Myagrum sativum</name>
    <dbReference type="NCBI Taxonomy" id="90675"/>
    <lineage>
        <taxon>Eukaryota</taxon>
        <taxon>Viridiplantae</taxon>
        <taxon>Streptophyta</taxon>
        <taxon>Embryophyta</taxon>
        <taxon>Tracheophyta</taxon>
        <taxon>Spermatophyta</taxon>
        <taxon>Magnoliopsida</taxon>
        <taxon>eudicotyledons</taxon>
        <taxon>Gunneridae</taxon>
        <taxon>Pentapetalae</taxon>
        <taxon>rosids</taxon>
        <taxon>malvids</taxon>
        <taxon>Brassicales</taxon>
        <taxon>Brassicaceae</taxon>
        <taxon>Camelineae</taxon>
        <taxon>Camelina</taxon>
    </lineage>
</organism>
<dbReference type="InterPro" id="IPR026960">
    <property type="entry name" value="RVT-Znf"/>
</dbReference>